<protein>
    <submittedName>
        <fullName evidence="5">Electron transfer flavoprotein subunit beta</fullName>
    </submittedName>
</protein>
<evidence type="ECO:0000256" key="1">
    <source>
        <dbReference type="ARBA" id="ARBA00007557"/>
    </source>
</evidence>
<keyword evidence="2" id="KW-0813">Transport</keyword>
<reference evidence="5" key="1">
    <citation type="submission" date="2022-07" db="EMBL/GenBank/DDBJ databases">
        <title>Marinobacter iranensis a new bacterium isolate from a hipersaline lake in Iran.</title>
        <authorList>
            <person name="Mohammad A.M.A."/>
            <person name="Cristina S.-P."/>
            <person name="Antonio V."/>
        </authorList>
    </citation>
    <scope>NUCLEOTIDE SEQUENCE</scope>
    <source>
        <strain evidence="5">71-i</strain>
    </source>
</reference>
<comment type="caution">
    <text evidence="5">The sequence shown here is derived from an EMBL/GenBank/DDBJ whole genome shotgun (WGS) entry which is preliminary data.</text>
</comment>
<dbReference type="Proteomes" id="UP001143391">
    <property type="component" value="Unassembled WGS sequence"/>
</dbReference>
<dbReference type="PANTHER" id="PTHR21294:SF8">
    <property type="entry name" value="ELECTRON TRANSFER FLAVOPROTEIN SUBUNIT BETA"/>
    <property type="match status" value="1"/>
</dbReference>
<proteinExistence type="inferred from homology"/>
<dbReference type="InterPro" id="IPR014730">
    <property type="entry name" value="ETF_a/b_N"/>
</dbReference>
<accession>A0ABT5YA13</accession>
<organism evidence="5 6">
    <name type="scientific">Marinobacter iranensis</name>
    <dbReference type="NCBI Taxonomy" id="2962607"/>
    <lineage>
        <taxon>Bacteria</taxon>
        <taxon>Pseudomonadati</taxon>
        <taxon>Pseudomonadota</taxon>
        <taxon>Gammaproteobacteria</taxon>
        <taxon>Pseudomonadales</taxon>
        <taxon>Marinobacteraceae</taxon>
        <taxon>Marinobacter</taxon>
    </lineage>
</organism>
<dbReference type="PANTHER" id="PTHR21294">
    <property type="entry name" value="ELECTRON TRANSFER FLAVOPROTEIN BETA-SUBUNIT"/>
    <property type="match status" value="1"/>
</dbReference>
<keyword evidence="3" id="KW-0249">Electron transport</keyword>
<sequence length="265" mass="28447">MPNSNVNPERNIRVATLVSVGQHPKSGRTRRAGQDARAVELGLKMAGTASRLIHVGDMAEPALRQYLGMGLPQLSVLQAGPDADAVPALATHLDEQPADIVLTGVRAESGEASGMVPYLLAERLGWPLIPRIADIQTIDNGMAEVLQALPRGQRRLLRVPLPFVATVDNAAPEARQYAFGPSRRGNFAVSLANTTADDERQQWQELPAKPRPKRLNVVKAKSAADRFKAATAKPQGQGGKVIRDGTDREKAEAIMALLVAEGVVR</sequence>
<dbReference type="Gene3D" id="3.40.50.620">
    <property type="entry name" value="HUPs"/>
    <property type="match status" value="1"/>
</dbReference>
<dbReference type="InterPro" id="IPR014729">
    <property type="entry name" value="Rossmann-like_a/b/a_fold"/>
</dbReference>
<comment type="similarity">
    <text evidence="1">Belongs to the ETF beta-subunit/FixA family.</text>
</comment>
<dbReference type="InterPro" id="IPR012255">
    <property type="entry name" value="ETF_b"/>
</dbReference>
<dbReference type="EMBL" id="JANCMW010000005">
    <property type="protein sequence ID" value="MDF0750503.1"/>
    <property type="molecule type" value="Genomic_DNA"/>
</dbReference>
<evidence type="ECO:0000313" key="6">
    <source>
        <dbReference type="Proteomes" id="UP001143391"/>
    </source>
</evidence>
<evidence type="ECO:0000259" key="4">
    <source>
        <dbReference type="Pfam" id="PF01012"/>
    </source>
</evidence>
<dbReference type="SUPFAM" id="SSF52402">
    <property type="entry name" value="Adenine nucleotide alpha hydrolases-like"/>
    <property type="match status" value="1"/>
</dbReference>
<dbReference type="Pfam" id="PF01012">
    <property type="entry name" value="ETF"/>
    <property type="match status" value="1"/>
</dbReference>
<evidence type="ECO:0000256" key="3">
    <source>
        <dbReference type="ARBA" id="ARBA00022982"/>
    </source>
</evidence>
<dbReference type="RefSeq" id="WP_275706034.1">
    <property type="nucleotide sequence ID" value="NZ_JANCMW010000005.1"/>
</dbReference>
<keyword evidence="6" id="KW-1185">Reference proteome</keyword>
<feature type="domain" description="Electron transfer flavoprotein alpha/beta-subunit N-terminal" evidence="4">
    <location>
        <begin position="35"/>
        <end position="174"/>
    </location>
</feature>
<evidence type="ECO:0000256" key="2">
    <source>
        <dbReference type="ARBA" id="ARBA00022448"/>
    </source>
</evidence>
<name>A0ABT5YA13_9GAMM</name>
<gene>
    <name evidence="5" type="ORF">NLU14_09685</name>
</gene>
<evidence type="ECO:0000313" key="5">
    <source>
        <dbReference type="EMBL" id="MDF0750503.1"/>
    </source>
</evidence>